<evidence type="ECO:0000256" key="3">
    <source>
        <dbReference type="SAM" id="SignalP"/>
    </source>
</evidence>
<dbReference type="Proteomes" id="UP001295423">
    <property type="component" value="Unassembled WGS sequence"/>
</dbReference>
<dbReference type="EMBL" id="CAKOGP040001714">
    <property type="protein sequence ID" value="CAJ1946730.1"/>
    <property type="molecule type" value="Genomic_DNA"/>
</dbReference>
<comment type="cofactor">
    <cofactor evidence="1">
        <name>Fe cation</name>
        <dbReference type="ChEBI" id="CHEBI:24875"/>
    </cofactor>
</comment>
<proteinExistence type="predicted"/>
<dbReference type="PANTHER" id="PTHR20883:SF46">
    <property type="entry name" value="PHYTANOYL-COA HYDROXYLASE"/>
    <property type="match status" value="1"/>
</dbReference>
<gene>
    <name evidence="4" type="ORF">CYCCA115_LOCUS10809</name>
</gene>
<reference evidence="4" key="1">
    <citation type="submission" date="2023-08" db="EMBL/GenBank/DDBJ databases">
        <authorList>
            <person name="Audoor S."/>
            <person name="Bilcke G."/>
        </authorList>
    </citation>
    <scope>NUCLEOTIDE SEQUENCE</scope>
</reference>
<dbReference type="SUPFAM" id="SSF51197">
    <property type="entry name" value="Clavaminate synthase-like"/>
    <property type="match status" value="1"/>
</dbReference>
<evidence type="ECO:0008006" key="6">
    <source>
        <dbReference type="Google" id="ProtNLM"/>
    </source>
</evidence>
<feature type="compositionally biased region" description="Basic and acidic residues" evidence="2">
    <location>
        <begin position="281"/>
        <end position="296"/>
    </location>
</feature>
<dbReference type="PANTHER" id="PTHR20883">
    <property type="entry name" value="PHYTANOYL-COA DIOXYGENASE DOMAIN CONTAINING 1"/>
    <property type="match status" value="1"/>
</dbReference>
<evidence type="ECO:0000313" key="4">
    <source>
        <dbReference type="EMBL" id="CAJ1946730.1"/>
    </source>
</evidence>
<organism evidence="4 5">
    <name type="scientific">Cylindrotheca closterium</name>
    <dbReference type="NCBI Taxonomy" id="2856"/>
    <lineage>
        <taxon>Eukaryota</taxon>
        <taxon>Sar</taxon>
        <taxon>Stramenopiles</taxon>
        <taxon>Ochrophyta</taxon>
        <taxon>Bacillariophyta</taxon>
        <taxon>Bacillariophyceae</taxon>
        <taxon>Bacillariophycidae</taxon>
        <taxon>Bacillariales</taxon>
        <taxon>Bacillariaceae</taxon>
        <taxon>Cylindrotheca</taxon>
    </lineage>
</organism>
<keyword evidence="3" id="KW-0732">Signal</keyword>
<keyword evidence="5" id="KW-1185">Reference proteome</keyword>
<dbReference type="Gene3D" id="2.60.120.620">
    <property type="entry name" value="q2cbj1_9rhob like domain"/>
    <property type="match status" value="1"/>
</dbReference>
<feature type="signal peptide" evidence="3">
    <location>
        <begin position="1"/>
        <end position="24"/>
    </location>
</feature>
<accession>A0AAD2FN16</accession>
<dbReference type="Pfam" id="PF05721">
    <property type="entry name" value="PhyH"/>
    <property type="match status" value="1"/>
</dbReference>
<feature type="region of interest" description="Disordered" evidence="2">
    <location>
        <begin position="281"/>
        <end position="304"/>
    </location>
</feature>
<feature type="chain" id="PRO_5042175411" description="Phytanoyl-CoA dioxygenase" evidence="3">
    <location>
        <begin position="25"/>
        <end position="362"/>
    </location>
</feature>
<name>A0AAD2FN16_9STRA</name>
<dbReference type="InterPro" id="IPR008775">
    <property type="entry name" value="Phytyl_CoA_dOase-like"/>
</dbReference>
<dbReference type="AlphaFoldDB" id="A0AAD2FN16"/>
<protein>
    <recommendedName>
        <fullName evidence="6">Phytanoyl-CoA dioxygenase</fullName>
    </recommendedName>
</protein>
<evidence type="ECO:0000256" key="2">
    <source>
        <dbReference type="SAM" id="MobiDB-lite"/>
    </source>
</evidence>
<sequence length="362" mass="41133">MWQTAIIVAAAVILEVVQLHQSKAQSQDAIRFRGGAKHPKTPPLPSVTITPTELTEYHRDGFVLKKGLLQGEELSKLMDSAEEIYATANHQKDANLPNFFKKLTFDLWRRKDEFAQLAFENLPSVAAEFLGVGDAYEMINNEDNNNNAHEKEETIRILKDGFFGFQQKNNTGCGFHVDDKIFWPASYETTGVNFWIALSPMRIQEGGGIRVVNQSKVEPIFEECRQAITNVGERGYSPTCDMEEVSPECHEKMLEASVVFDMEPGDALIWDRWTFHRSEPFRPVPEGERSEEHQCDDPSAGADGDDYRLRYTIRYVPGKAKAWGRHHPSQVTGETFDSPYYPQVWPSVLKSEMKSIQKGLED</sequence>
<evidence type="ECO:0000313" key="5">
    <source>
        <dbReference type="Proteomes" id="UP001295423"/>
    </source>
</evidence>
<comment type="caution">
    <text evidence="4">The sequence shown here is derived from an EMBL/GenBank/DDBJ whole genome shotgun (WGS) entry which is preliminary data.</text>
</comment>
<evidence type="ECO:0000256" key="1">
    <source>
        <dbReference type="ARBA" id="ARBA00001962"/>
    </source>
</evidence>